<dbReference type="Gene3D" id="3.30.565.10">
    <property type="entry name" value="Histidine kinase-like ATPase, C-terminal domain"/>
    <property type="match status" value="1"/>
</dbReference>
<dbReference type="InterPro" id="IPR036890">
    <property type="entry name" value="HATPase_C_sf"/>
</dbReference>
<proteinExistence type="predicted"/>
<dbReference type="PANTHER" id="PTHR41523">
    <property type="entry name" value="TWO-COMPONENT SYSTEM SENSOR PROTEIN"/>
    <property type="match status" value="1"/>
</dbReference>
<dbReference type="Gene3D" id="3.30.450.20">
    <property type="entry name" value="PAS domain"/>
    <property type="match status" value="2"/>
</dbReference>
<dbReference type="GO" id="GO:0005524">
    <property type="term" value="F:ATP binding"/>
    <property type="evidence" value="ECO:0007669"/>
    <property type="project" value="UniProtKB-KW"/>
</dbReference>
<dbReference type="STRING" id="315423.SAMN04488020_10630"/>
<evidence type="ECO:0000256" key="3">
    <source>
        <dbReference type="ARBA" id="ARBA00022553"/>
    </source>
</evidence>
<evidence type="ECO:0000259" key="9">
    <source>
        <dbReference type="Pfam" id="PF07568"/>
    </source>
</evidence>
<evidence type="ECO:0000256" key="2">
    <source>
        <dbReference type="ARBA" id="ARBA00012438"/>
    </source>
</evidence>
<keyword evidence="3" id="KW-0597">Phosphoprotein</keyword>
<dbReference type="PANTHER" id="PTHR41523:SF8">
    <property type="entry name" value="ETHYLENE RESPONSE SENSOR PROTEIN"/>
    <property type="match status" value="1"/>
</dbReference>
<feature type="transmembrane region" description="Helical" evidence="8">
    <location>
        <begin position="18"/>
        <end position="38"/>
    </location>
</feature>
<evidence type="ECO:0000256" key="8">
    <source>
        <dbReference type="SAM" id="Phobius"/>
    </source>
</evidence>
<sequence>MLSGGGGINGLDRLDVRLVALLGLALLPIGLIAMVQTYRVISEADRTAEAALTGVTLSAATTERETLLRVRGAAQMAAEFAPTILNDPTLCSERMQNFVRSSKTIAFAGFVSADGYAVCASDGAGTDVRDTDAYRSYLDDPVPQIEAVVGKISQRSVVVITEPVVVNEVPIGYIAMSVPQQSLRLPTARNVGLDPIFTTTFTESGEILWADGDLEALELALPADRALTALAGEETVSFRSDAVSGEERFYTVAPLIQNEIYALAIWPANAIRTSGLTAASAILFPILMWLVSIGVAYFAVHRLVVRHIRYLRLRIRAFTANRRIMAPTYAADTPSDLREVIEAFHQMTERIVRDEADLENNLHEKDVLLKEVHHRVKNNLQLIASMMNMQLRKATHDETRFILRRLQDRVLGLATIHRNLYQASVLSRVNSSQLIEELVAQSLRNSEVVKQGVKLDISVDPVSLYPDQAVPLSLLVTETMTNAMKYVGRPAEGEPWIELKLAALPSGEVKLRVANSLGDPLSDESRTTTGLGTQLMGAFAMQLDARSEIGETDGAFVVDVTFMPSEFADEP</sequence>
<dbReference type="EMBL" id="FWFV01000006">
    <property type="protein sequence ID" value="SLN50311.1"/>
    <property type="molecule type" value="Genomic_DNA"/>
</dbReference>
<name>A0A1Y5SWX7_9RHOB</name>
<reference evidence="10 11" key="1">
    <citation type="submission" date="2017-03" db="EMBL/GenBank/DDBJ databases">
        <authorList>
            <person name="Afonso C.L."/>
            <person name="Miller P.J."/>
            <person name="Scott M.A."/>
            <person name="Spackman E."/>
            <person name="Goraichik I."/>
            <person name="Dimitrov K.M."/>
            <person name="Suarez D.L."/>
            <person name="Swayne D.E."/>
        </authorList>
    </citation>
    <scope>NUCLEOTIDE SEQUENCE [LARGE SCALE GENOMIC DNA]</scope>
    <source>
        <strain evidence="10 11">CECT 7066</strain>
    </source>
</reference>
<keyword evidence="4 10" id="KW-0808">Transferase</keyword>
<evidence type="ECO:0000256" key="4">
    <source>
        <dbReference type="ARBA" id="ARBA00022679"/>
    </source>
</evidence>
<comment type="catalytic activity">
    <reaction evidence="1">
        <text>ATP + protein L-histidine = ADP + protein N-phospho-L-histidine.</text>
        <dbReference type="EC" id="2.7.13.3"/>
    </reaction>
</comment>
<keyword evidence="6 10" id="KW-0418">Kinase</keyword>
<evidence type="ECO:0000313" key="11">
    <source>
        <dbReference type="Proteomes" id="UP000193870"/>
    </source>
</evidence>
<dbReference type="Proteomes" id="UP000193870">
    <property type="component" value="Unassembled WGS sequence"/>
</dbReference>
<evidence type="ECO:0000256" key="5">
    <source>
        <dbReference type="ARBA" id="ARBA00022741"/>
    </source>
</evidence>
<evidence type="ECO:0000256" key="6">
    <source>
        <dbReference type="ARBA" id="ARBA00022777"/>
    </source>
</evidence>
<keyword evidence="11" id="KW-1185">Reference proteome</keyword>
<keyword evidence="8" id="KW-1133">Transmembrane helix</keyword>
<keyword evidence="7" id="KW-0067">ATP-binding</keyword>
<dbReference type="Pfam" id="PF07568">
    <property type="entry name" value="HisKA_2"/>
    <property type="match status" value="1"/>
</dbReference>
<dbReference type="GO" id="GO:0004673">
    <property type="term" value="F:protein histidine kinase activity"/>
    <property type="evidence" value="ECO:0007669"/>
    <property type="project" value="UniProtKB-EC"/>
</dbReference>
<evidence type="ECO:0000313" key="10">
    <source>
        <dbReference type="EMBL" id="SLN50311.1"/>
    </source>
</evidence>
<organism evidence="10 11">
    <name type="scientific">Palleronia marisminoris</name>
    <dbReference type="NCBI Taxonomy" id="315423"/>
    <lineage>
        <taxon>Bacteria</taxon>
        <taxon>Pseudomonadati</taxon>
        <taxon>Pseudomonadota</taxon>
        <taxon>Alphaproteobacteria</taxon>
        <taxon>Rhodobacterales</taxon>
        <taxon>Roseobacteraceae</taxon>
        <taxon>Palleronia</taxon>
    </lineage>
</organism>
<dbReference type="OrthoDB" id="9767435at2"/>
<protein>
    <recommendedName>
        <fullName evidence="2">histidine kinase</fullName>
        <ecNumber evidence="2">2.7.13.3</ecNumber>
    </recommendedName>
</protein>
<keyword evidence="8" id="KW-0812">Transmembrane</keyword>
<dbReference type="InterPro" id="IPR011495">
    <property type="entry name" value="Sig_transdc_His_kin_sub2_dim/P"/>
</dbReference>
<keyword evidence="8" id="KW-0472">Membrane</keyword>
<gene>
    <name evidence="10" type="primary">pdtaS_1</name>
    <name evidence="10" type="ORF">PAM7066_02263</name>
</gene>
<dbReference type="RefSeq" id="WP_085854242.1">
    <property type="nucleotide sequence ID" value="NZ_FOPF01000006.1"/>
</dbReference>
<accession>A0A1Y5SWX7</accession>
<keyword evidence="5" id="KW-0547">Nucleotide-binding</keyword>
<evidence type="ECO:0000256" key="1">
    <source>
        <dbReference type="ARBA" id="ARBA00000085"/>
    </source>
</evidence>
<dbReference type="EC" id="2.7.13.3" evidence="2"/>
<evidence type="ECO:0000256" key="7">
    <source>
        <dbReference type="ARBA" id="ARBA00022840"/>
    </source>
</evidence>
<feature type="transmembrane region" description="Helical" evidence="8">
    <location>
        <begin position="282"/>
        <end position="305"/>
    </location>
</feature>
<dbReference type="AlphaFoldDB" id="A0A1Y5SWX7"/>
<feature type="domain" description="Signal transduction histidine kinase subgroup 2 dimerisation and phosphoacceptor" evidence="9">
    <location>
        <begin position="371"/>
        <end position="442"/>
    </location>
</feature>